<evidence type="ECO:0000313" key="1">
    <source>
        <dbReference type="EMBL" id="MDR6241871.1"/>
    </source>
</evidence>
<evidence type="ECO:0000313" key="2">
    <source>
        <dbReference type="Proteomes" id="UP001185092"/>
    </source>
</evidence>
<sequence length="39" mass="4679">MLVRLFANNIFSKSILQLMVKVLIHYKNQNMILIYIARK</sequence>
<accession>A0AAE4BUK9</accession>
<reference evidence="1" key="1">
    <citation type="submission" date="2023-07" db="EMBL/GenBank/DDBJ databases">
        <title>Genomic Encyclopedia of Type Strains, Phase IV (KMG-IV): sequencing the most valuable type-strain genomes for metagenomic binning, comparative biology and taxonomic classification.</title>
        <authorList>
            <person name="Goeker M."/>
        </authorList>
    </citation>
    <scope>NUCLEOTIDE SEQUENCE</scope>
    <source>
        <strain evidence="1">DSM 26174</strain>
    </source>
</reference>
<dbReference type="Proteomes" id="UP001185092">
    <property type="component" value="Unassembled WGS sequence"/>
</dbReference>
<organism evidence="1 2">
    <name type="scientific">Aureibacter tunicatorum</name>
    <dbReference type="NCBI Taxonomy" id="866807"/>
    <lineage>
        <taxon>Bacteria</taxon>
        <taxon>Pseudomonadati</taxon>
        <taxon>Bacteroidota</taxon>
        <taxon>Cytophagia</taxon>
        <taxon>Cytophagales</taxon>
        <taxon>Persicobacteraceae</taxon>
        <taxon>Aureibacter</taxon>
    </lineage>
</organism>
<dbReference type="EMBL" id="JAVDQD010000013">
    <property type="protein sequence ID" value="MDR6241871.1"/>
    <property type="molecule type" value="Genomic_DNA"/>
</dbReference>
<dbReference type="AlphaFoldDB" id="A0AAE4BUK9"/>
<name>A0AAE4BUK9_9BACT</name>
<proteinExistence type="predicted"/>
<protein>
    <submittedName>
        <fullName evidence="1">Uncharacterized protein</fullName>
    </submittedName>
</protein>
<comment type="caution">
    <text evidence="1">The sequence shown here is derived from an EMBL/GenBank/DDBJ whole genome shotgun (WGS) entry which is preliminary data.</text>
</comment>
<keyword evidence="2" id="KW-1185">Reference proteome</keyword>
<gene>
    <name evidence="1" type="ORF">HNQ88_004958</name>
</gene>